<proteinExistence type="predicted"/>
<dbReference type="RefSeq" id="WP_267646304.1">
    <property type="nucleotide sequence ID" value="NZ_JANHGR010000001.1"/>
</dbReference>
<accession>A0ABD6BQA5</accession>
<organism evidence="2 3">
    <name type="scientific">Halolamina litorea</name>
    <dbReference type="NCBI Taxonomy" id="1515593"/>
    <lineage>
        <taxon>Archaea</taxon>
        <taxon>Methanobacteriati</taxon>
        <taxon>Methanobacteriota</taxon>
        <taxon>Stenosarchaea group</taxon>
        <taxon>Halobacteria</taxon>
        <taxon>Halobacteriales</taxon>
        <taxon>Haloferacaceae</taxon>
    </lineage>
</organism>
<feature type="region of interest" description="Disordered" evidence="1">
    <location>
        <begin position="1"/>
        <end position="112"/>
    </location>
</feature>
<dbReference type="InterPro" id="IPR058742">
    <property type="entry name" value="DUF7989"/>
</dbReference>
<reference evidence="2 3" key="1">
    <citation type="journal article" date="2019" name="Int. J. Syst. Evol. Microbiol.">
        <title>The Global Catalogue of Microorganisms (GCM) 10K type strain sequencing project: providing services to taxonomists for standard genome sequencing and annotation.</title>
        <authorList>
            <consortium name="The Broad Institute Genomics Platform"/>
            <consortium name="The Broad Institute Genome Sequencing Center for Infectious Disease"/>
            <person name="Wu L."/>
            <person name="Ma J."/>
        </authorList>
    </citation>
    <scope>NUCLEOTIDE SEQUENCE [LARGE SCALE GENOMIC DNA]</scope>
    <source>
        <strain evidence="2 3">CGMCC 1.12859</strain>
    </source>
</reference>
<evidence type="ECO:0000256" key="1">
    <source>
        <dbReference type="SAM" id="MobiDB-lite"/>
    </source>
</evidence>
<feature type="compositionally biased region" description="Acidic residues" evidence="1">
    <location>
        <begin position="66"/>
        <end position="76"/>
    </location>
</feature>
<feature type="compositionally biased region" description="Acidic residues" evidence="1">
    <location>
        <begin position="99"/>
        <end position="112"/>
    </location>
</feature>
<feature type="compositionally biased region" description="Basic and acidic residues" evidence="1">
    <location>
        <begin position="1"/>
        <end position="11"/>
    </location>
</feature>
<name>A0ABD6BQA5_9EURY</name>
<gene>
    <name evidence="2" type="ORF">ACFSAU_07475</name>
</gene>
<dbReference type="AlphaFoldDB" id="A0ABD6BQA5"/>
<comment type="caution">
    <text evidence="2">The sequence shown here is derived from an EMBL/GenBank/DDBJ whole genome shotgun (WGS) entry which is preliminary data.</text>
</comment>
<dbReference type="Proteomes" id="UP001597139">
    <property type="component" value="Unassembled WGS sequence"/>
</dbReference>
<feature type="compositionally biased region" description="Basic and acidic residues" evidence="1">
    <location>
        <begin position="77"/>
        <end position="86"/>
    </location>
</feature>
<keyword evidence="3" id="KW-1185">Reference proteome</keyword>
<evidence type="ECO:0000313" key="3">
    <source>
        <dbReference type="Proteomes" id="UP001597139"/>
    </source>
</evidence>
<evidence type="ECO:0000313" key="2">
    <source>
        <dbReference type="EMBL" id="MFD1567329.1"/>
    </source>
</evidence>
<feature type="compositionally biased region" description="Polar residues" evidence="1">
    <location>
        <begin position="30"/>
        <end position="46"/>
    </location>
</feature>
<dbReference type="Pfam" id="PF25951">
    <property type="entry name" value="DUF7989"/>
    <property type="match status" value="1"/>
</dbReference>
<protein>
    <submittedName>
        <fullName evidence="2">Uncharacterized protein</fullName>
    </submittedName>
</protein>
<sequence length="112" mass="12203">MTRHTDADDRSNRRRTDRSETEARTMGEVSHTNPETGETFGDSQVYQRGRVAVVDGGSAGSKAKDAEEDADEEPMGEVDHTPREDAPSTNEVYTRGDEGAAEEEEEAGEDAV</sequence>
<dbReference type="EMBL" id="JBHUCZ010000003">
    <property type="protein sequence ID" value="MFD1567329.1"/>
    <property type="molecule type" value="Genomic_DNA"/>
</dbReference>